<reference evidence="1" key="1">
    <citation type="journal article" date="2015" name="Nature">
        <title>Complex archaea that bridge the gap between prokaryotes and eukaryotes.</title>
        <authorList>
            <person name="Spang A."/>
            <person name="Saw J.H."/>
            <person name="Jorgensen S.L."/>
            <person name="Zaremba-Niedzwiedzka K."/>
            <person name="Martijn J."/>
            <person name="Lind A.E."/>
            <person name="van Eijk R."/>
            <person name="Schleper C."/>
            <person name="Guy L."/>
            <person name="Ettema T.J."/>
        </authorList>
    </citation>
    <scope>NUCLEOTIDE SEQUENCE</scope>
</reference>
<name>A0A0F9RRV7_9ZZZZ</name>
<dbReference type="EMBL" id="LAZR01002616">
    <property type="protein sequence ID" value="KKN27721.1"/>
    <property type="molecule type" value="Genomic_DNA"/>
</dbReference>
<organism evidence="1">
    <name type="scientific">marine sediment metagenome</name>
    <dbReference type="NCBI Taxonomy" id="412755"/>
    <lineage>
        <taxon>unclassified sequences</taxon>
        <taxon>metagenomes</taxon>
        <taxon>ecological metagenomes</taxon>
    </lineage>
</organism>
<accession>A0A0F9RRV7</accession>
<protein>
    <submittedName>
        <fullName evidence="1">Uncharacterized protein</fullName>
    </submittedName>
</protein>
<evidence type="ECO:0000313" key="1">
    <source>
        <dbReference type="EMBL" id="KKN27721.1"/>
    </source>
</evidence>
<proteinExistence type="predicted"/>
<comment type="caution">
    <text evidence="1">The sequence shown here is derived from an EMBL/GenBank/DDBJ whole genome shotgun (WGS) entry which is preliminary data.</text>
</comment>
<gene>
    <name evidence="1" type="ORF">LCGC14_0861450</name>
</gene>
<sequence length="78" mass="8770">MDKELAGIKVKFRTYYKYNFTFANDSGYRITAGGIGDEIYRCTIEAGKEYTILEVADMCGGYVTVWKDGEVIHLVTIG</sequence>
<dbReference type="AlphaFoldDB" id="A0A0F9RRV7"/>